<evidence type="ECO:0000256" key="6">
    <source>
        <dbReference type="SAM" id="Phobius"/>
    </source>
</evidence>
<feature type="region of interest" description="Disordered" evidence="5">
    <location>
        <begin position="436"/>
        <end position="559"/>
    </location>
</feature>
<evidence type="ECO:0000256" key="5">
    <source>
        <dbReference type="SAM" id="MobiDB-lite"/>
    </source>
</evidence>
<dbReference type="SUPFAM" id="SSF48452">
    <property type="entry name" value="TPR-like"/>
    <property type="match status" value="1"/>
</dbReference>
<evidence type="ECO:0000256" key="4">
    <source>
        <dbReference type="ARBA" id="ARBA00023136"/>
    </source>
</evidence>
<dbReference type="Proteomes" id="UP000191905">
    <property type="component" value="Unassembled WGS sequence"/>
</dbReference>
<keyword evidence="4 6" id="KW-0472">Membrane</keyword>
<evidence type="ECO:0000256" key="2">
    <source>
        <dbReference type="ARBA" id="ARBA00022692"/>
    </source>
</evidence>
<evidence type="ECO:0000256" key="3">
    <source>
        <dbReference type="ARBA" id="ARBA00022989"/>
    </source>
</evidence>
<dbReference type="GO" id="GO:0016020">
    <property type="term" value="C:membrane"/>
    <property type="evidence" value="ECO:0007669"/>
    <property type="project" value="UniProtKB-SubCell"/>
</dbReference>
<feature type="compositionally biased region" description="Basic and acidic residues" evidence="5">
    <location>
        <begin position="491"/>
        <end position="502"/>
    </location>
</feature>
<feature type="domain" description="HemY N-terminal" evidence="7">
    <location>
        <begin position="26"/>
        <end position="133"/>
    </location>
</feature>
<evidence type="ECO:0000256" key="1">
    <source>
        <dbReference type="ARBA" id="ARBA00004370"/>
    </source>
</evidence>
<dbReference type="AlphaFoldDB" id="A0A1V8RVA3"/>
<evidence type="ECO:0000313" key="8">
    <source>
        <dbReference type="EMBL" id="OQM77131.1"/>
    </source>
</evidence>
<dbReference type="InterPro" id="IPR016982">
    <property type="entry name" value="Mms48"/>
</dbReference>
<dbReference type="OrthoDB" id="9798343at2"/>
<comment type="caution">
    <text evidence="8">The sequence shown here is derived from an EMBL/GenBank/DDBJ whole genome shotgun (WGS) entry which is preliminary data.</text>
</comment>
<dbReference type="InterPro" id="IPR010817">
    <property type="entry name" value="HemY_N"/>
</dbReference>
<dbReference type="InterPro" id="IPR011990">
    <property type="entry name" value="TPR-like_helical_dom_sf"/>
</dbReference>
<dbReference type="Pfam" id="PF07219">
    <property type="entry name" value="HemY_N"/>
    <property type="match status" value="1"/>
</dbReference>
<protein>
    <submittedName>
        <fullName evidence="8">Heme biosynthesis protein HemY</fullName>
    </submittedName>
</protein>
<feature type="transmembrane region" description="Helical" evidence="6">
    <location>
        <begin position="37"/>
        <end position="62"/>
    </location>
</feature>
<proteinExistence type="predicted"/>
<name>A0A1V8RVA3_9HYPH</name>
<evidence type="ECO:0000259" key="7">
    <source>
        <dbReference type="Pfam" id="PF07219"/>
    </source>
</evidence>
<feature type="compositionally biased region" description="Basic and acidic residues" evidence="5">
    <location>
        <begin position="528"/>
        <end position="539"/>
    </location>
</feature>
<dbReference type="EMBL" id="MDET01000002">
    <property type="protein sequence ID" value="OQM77131.1"/>
    <property type="molecule type" value="Genomic_DNA"/>
</dbReference>
<feature type="compositionally biased region" description="Acidic residues" evidence="5">
    <location>
        <begin position="541"/>
        <end position="550"/>
    </location>
</feature>
<keyword evidence="9" id="KW-1185">Reference proteome</keyword>
<keyword evidence="2 6" id="KW-0812">Transmembrane</keyword>
<dbReference type="STRING" id="1873176.BFN67_10075"/>
<evidence type="ECO:0000313" key="9">
    <source>
        <dbReference type="Proteomes" id="UP000191905"/>
    </source>
</evidence>
<reference evidence="8 9" key="1">
    <citation type="journal article" date="2016" name="Int. J. Syst. Evol. Microbiol.">
        <title>Pseudaminobacter manganicus sp. nov., isolated from sludge of a manganese mine.</title>
        <authorList>
            <person name="Li J."/>
            <person name="Huang J."/>
            <person name="Liao S."/>
            <person name="Wang G."/>
        </authorList>
    </citation>
    <scope>NUCLEOTIDE SEQUENCE [LARGE SCALE GENOMIC DNA]</scope>
    <source>
        <strain evidence="8 9">JH-7</strain>
    </source>
</reference>
<feature type="transmembrane region" description="Helical" evidence="6">
    <location>
        <begin position="83"/>
        <end position="103"/>
    </location>
</feature>
<comment type="subcellular location">
    <subcellularLocation>
        <location evidence="1">Membrane</location>
    </subcellularLocation>
</comment>
<sequence>MIRLLFFILVVFVLAFGFSWLADRPGDMVVTLDGYQYQVSLMVAASALVAAVAAVMIVWWLVKSIWNSPYAIARHFRVRRRDRGYQALSTGLIAAGSGDGALARRKTKEASKLISADQEPLIHLLNAQASLLEGDHEGARARFEAMLDDPEMRLLGLRGLYLEAERLGDRNAARHYAGRAAESAPQLAWAAESTLEDLARNGDWDGALKLVEAQKSTRQIEKSEANRRRALLLTAKAESLFEHDPAAARVAALEANRLLPDFSPAALVAARAQLRQNDVRKASKILEAAWKAEPHPEIAELYIHARPGDAALDRLGRARRLQEMKKNHAESSLAVARAALDAKDYRTARAEAEAAIRMDRREGAYLLLADIEEAETGNEGKVRQLLSHAVRGPRDPAWIADGVESERWMPVSPVTGRFDAFEWRGPVERLGQMIESGRDRDGDTPVPPILVAPPVAEVDETSPVQAGNSPDGVARPAETARPHIDAGSMADPEKASDAKVGDAKVGGADEVQGSAPIIPDAEPVEPEPESRPEPARLPDDPGVEPLEDDDKPQRRFRLF</sequence>
<dbReference type="RefSeq" id="WP_080917960.1">
    <property type="nucleotide sequence ID" value="NZ_MDET01000002.1"/>
</dbReference>
<accession>A0A1V8RVA3</accession>
<organism evidence="8 9">
    <name type="scientific">Manganibacter manganicus</name>
    <dbReference type="NCBI Taxonomy" id="1873176"/>
    <lineage>
        <taxon>Bacteria</taxon>
        <taxon>Pseudomonadati</taxon>
        <taxon>Pseudomonadota</taxon>
        <taxon>Alphaproteobacteria</taxon>
        <taxon>Hyphomicrobiales</taxon>
        <taxon>Phyllobacteriaceae</taxon>
        <taxon>Manganibacter</taxon>
    </lineage>
</organism>
<keyword evidence="3 6" id="KW-1133">Transmembrane helix</keyword>
<dbReference type="PIRSF" id="PIRSF031802">
    <property type="entry name" value="UCP031802"/>
    <property type="match status" value="1"/>
</dbReference>
<gene>
    <name evidence="8" type="ORF">BFN67_10075</name>
</gene>
<dbReference type="Gene3D" id="1.25.40.10">
    <property type="entry name" value="Tetratricopeptide repeat domain"/>
    <property type="match status" value="1"/>
</dbReference>